<dbReference type="KEGG" id="acy:Anacy_5088"/>
<evidence type="ECO:0000313" key="1">
    <source>
        <dbReference type="EMBL" id="AFZ60424.1"/>
    </source>
</evidence>
<dbReference type="EMBL" id="CP003659">
    <property type="protein sequence ID" value="AFZ60424.1"/>
    <property type="molecule type" value="Genomic_DNA"/>
</dbReference>
<keyword evidence="2" id="KW-1185">Reference proteome</keyword>
<reference evidence="2" key="1">
    <citation type="journal article" date="2013" name="Proc. Natl. Acad. Sci. U.S.A.">
        <title>Improving the coverage of the cyanobacterial phylum using diversity-driven genome sequencing.</title>
        <authorList>
            <person name="Shih P.M."/>
            <person name="Wu D."/>
            <person name="Latifi A."/>
            <person name="Axen S.D."/>
            <person name="Fewer D.P."/>
            <person name="Talla E."/>
            <person name="Calteau A."/>
            <person name="Cai F."/>
            <person name="Tandeau de Marsac N."/>
            <person name="Rippka R."/>
            <person name="Herdman M."/>
            <person name="Sivonen K."/>
            <person name="Coursin T."/>
            <person name="Laurent T."/>
            <person name="Goodwin L."/>
            <person name="Nolan M."/>
            <person name="Davenport K.W."/>
            <person name="Han C.S."/>
            <person name="Rubin E.M."/>
            <person name="Eisen J.A."/>
            <person name="Woyke T."/>
            <person name="Gugger M."/>
            <person name="Kerfeld C.A."/>
        </authorList>
    </citation>
    <scope>NUCLEOTIDE SEQUENCE [LARGE SCALE GENOMIC DNA]</scope>
    <source>
        <strain evidence="2">ATCC 27899 / PCC 7122</strain>
    </source>
</reference>
<dbReference type="RefSeq" id="WP_015217040.1">
    <property type="nucleotide sequence ID" value="NC_019771.1"/>
</dbReference>
<gene>
    <name evidence="1" type="ordered locus">Anacy_5088</name>
</gene>
<dbReference type="PATRIC" id="fig|272123.3.peg.5521"/>
<name>K9ZNQ7_ANACC</name>
<dbReference type="Proteomes" id="UP000010474">
    <property type="component" value="Chromosome"/>
</dbReference>
<organism evidence="1 2">
    <name type="scientific">Anabaena cylindrica (strain ATCC 27899 / PCC 7122)</name>
    <dbReference type="NCBI Taxonomy" id="272123"/>
    <lineage>
        <taxon>Bacteria</taxon>
        <taxon>Bacillati</taxon>
        <taxon>Cyanobacteriota</taxon>
        <taxon>Cyanophyceae</taxon>
        <taxon>Nostocales</taxon>
        <taxon>Nostocaceae</taxon>
        <taxon>Anabaena</taxon>
    </lineage>
</organism>
<proteinExistence type="predicted"/>
<dbReference type="HOGENOM" id="CLU_1335222_0_0_3"/>
<sequence length="205" mass="23714">MEIQIYAPLATAFAGLLVGFFAEPVKNCINSKCKRRQLRHSLYKEMANMYVSLKDIELFRGGITIQKIVNQISQSQNESKFNTTEYGKRINTHQTLLHSLKFISTRCYEHTKNEILLFYELDEAVDIDAIYISLFALLHTENIENINLDSVFDKISELTKIIENFAETKEVSTDLFFNTCKHKIIKKTVMSFMSPITVQKKLTIN</sequence>
<dbReference type="AlphaFoldDB" id="K9ZNQ7"/>
<evidence type="ECO:0000313" key="2">
    <source>
        <dbReference type="Proteomes" id="UP000010474"/>
    </source>
</evidence>
<protein>
    <submittedName>
        <fullName evidence="1">Uncharacterized protein</fullName>
    </submittedName>
</protein>
<accession>K9ZNQ7</accession>